<keyword evidence="6" id="KW-0408">Iron</keyword>
<dbReference type="GeneID" id="44131965"/>
<dbReference type="SMART" id="SM00965">
    <property type="entry name" value="STN"/>
    <property type="match status" value="1"/>
</dbReference>
<keyword evidence="2 10" id="KW-0813">Transport</keyword>
<comment type="similarity">
    <text evidence="10 11">Belongs to the TonB-dependent receptor family.</text>
</comment>
<dbReference type="Gene3D" id="2.170.130.10">
    <property type="entry name" value="TonB-dependent receptor, plug domain"/>
    <property type="match status" value="1"/>
</dbReference>
<keyword evidence="4" id="KW-0406">Ion transport</keyword>
<dbReference type="InterPro" id="IPR037066">
    <property type="entry name" value="Plug_dom_sf"/>
</dbReference>
<dbReference type="InterPro" id="IPR012910">
    <property type="entry name" value="Plug_dom"/>
</dbReference>
<feature type="region of interest" description="Disordered" evidence="12">
    <location>
        <begin position="108"/>
        <end position="130"/>
    </location>
</feature>
<comment type="caution">
    <text evidence="15">The sequence shown here is derived from an EMBL/GenBank/DDBJ whole genome shotgun (WGS) entry which is preliminary data.</text>
</comment>
<evidence type="ECO:0000256" key="1">
    <source>
        <dbReference type="ARBA" id="ARBA00004571"/>
    </source>
</evidence>
<keyword evidence="13" id="KW-0732">Signal</keyword>
<evidence type="ECO:0000256" key="13">
    <source>
        <dbReference type="SAM" id="SignalP"/>
    </source>
</evidence>
<gene>
    <name evidence="15" type="ORF">CA257_00750</name>
</gene>
<evidence type="ECO:0000256" key="7">
    <source>
        <dbReference type="ARBA" id="ARBA00023077"/>
    </source>
</evidence>
<sequence>MIQGGKLAAMCALMCVAAPAAEAQSAARFRFALPRQDLSLSLEAVATITRTNIVFLPSAARGRVAPALNGTYTAAEALRRLLSGSELAFTVTAGGSYVVTARAAERSVRRAPVAAKPPPAPPSPPRERPEEVQDVVVTGSRIDLLGFEAPTPTSHVTRPDLETGGRANVAAALNDLPQFRGTISPQTSGTNTSAGMAPVDLRGLGINRTLVLLDGRRFSSDNDLNTIPMVLIKSVDIVTGGASAAWGSGAVAGVVNVVLDGDLRGIRLGAQAGISSRGDAAERRFEGAFGTAFADGRGKVILGVEYLDNEGVIPKVSRPSVGRWSSVAAGNGNFLLTPDVGFANAARGGLILSGILAGQVFDPDGSLRDFRYGTVVGTDMIGGEGPSNDDLSALVTPQRRYSALGRVTFKPDASVKVRAELRHSRMWNDYIWFGDHNRGNISIARDNAFLSPEISARLLAAGEAGFTMGRFNSDFPFPRIDFERVTTQGTIALDAALGTSWRLSGYYSHGEYRNDIDTPGFVIAANFNQAVDAVRDPVTGQPVCRVKLTDPSSMCMPINLFGEGAPSAEALAYVTGTPRQRATTKLDVGGISLRGEPVMLAAGPVSIAAGIEARREAIRQTVSDLDLARAFRSFNFAPVTGGFTVNELFGEVLVPLARDRPLLRKLELNAAVRLSDYDTTGSIWSWKLGATNEFFPGFRGRLTRSRDIRSANLAELFTQLTVGYNTLTDPLKNVSVYVLNHTGGNPYLRPETATTFTAGFLYAPPGISGLRLWADYYRVRIDDVITTVSAQDLVIRCFNGNQALCANVERDAGDNITRTLTSYLNLSEYRTDGIDAELSQTLPFSRLAGLPGELTFRLQANWVNSLKTNDGVTTIEYVRSQGNSFSLGVPKWRVNASIGYDGEGFGAQLRARYISPGNYNSTIKLLNNHIPAYAYLDISARVRVAAGPRRKMEIYGNVTNLLDRQAPNGSLYSPFYDVVGRHFSAGARLVY</sequence>
<feature type="chain" id="PRO_5042618571" evidence="13">
    <location>
        <begin position="21"/>
        <end position="991"/>
    </location>
</feature>
<name>A0AAJ4VCV4_9SPHN</name>
<evidence type="ECO:0000256" key="9">
    <source>
        <dbReference type="ARBA" id="ARBA00023237"/>
    </source>
</evidence>
<keyword evidence="7 11" id="KW-0798">TonB box</keyword>
<dbReference type="EMBL" id="QQWO01000001">
    <property type="protein sequence ID" value="RSV08043.1"/>
    <property type="molecule type" value="Genomic_DNA"/>
</dbReference>
<keyword evidence="15" id="KW-0675">Receptor</keyword>
<evidence type="ECO:0000256" key="3">
    <source>
        <dbReference type="ARBA" id="ARBA00022452"/>
    </source>
</evidence>
<dbReference type="GO" id="GO:0006826">
    <property type="term" value="P:iron ion transport"/>
    <property type="evidence" value="ECO:0007669"/>
    <property type="project" value="UniProtKB-KW"/>
</dbReference>
<evidence type="ECO:0000256" key="6">
    <source>
        <dbReference type="ARBA" id="ARBA00023004"/>
    </source>
</evidence>
<dbReference type="InterPro" id="IPR011662">
    <property type="entry name" value="Secretin/TonB_short_N"/>
</dbReference>
<dbReference type="Pfam" id="PF07660">
    <property type="entry name" value="STN"/>
    <property type="match status" value="1"/>
</dbReference>
<dbReference type="InterPro" id="IPR036942">
    <property type="entry name" value="Beta-barrel_TonB_sf"/>
</dbReference>
<evidence type="ECO:0000256" key="2">
    <source>
        <dbReference type="ARBA" id="ARBA00022448"/>
    </source>
</evidence>
<dbReference type="AlphaFoldDB" id="A0AAJ4VCV4"/>
<dbReference type="Pfam" id="PF07715">
    <property type="entry name" value="Plug"/>
    <property type="match status" value="1"/>
</dbReference>
<evidence type="ECO:0000256" key="10">
    <source>
        <dbReference type="PROSITE-ProRule" id="PRU01360"/>
    </source>
</evidence>
<keyword evidence="3 10" id="KW-1134">Transmembrane beta strand</keyword>
<keyword evidence="9 10" id="KW-0998">Cell outer membrane</keyword>
<keyword evidence="5 10" id="KW-0812">Transmembrane</keyword>
<evidence type="ECO:0000256" key="11">
    <source>
        <dbReference type="RuleBase" id="RU003357"/>
    </source>
</evidence>
<keyword evidence="8 10" id="KW-0472">Membrane</keyword>
<dbReference type="PROSITE" id="PS52016">
    <property type="entry name" value="TONB_DEPENDENT_REC_3"/>
    <property type="match status" value="1"/>
</dbReference>
<dbReference type="PANTHER" id="PTHR47234:SF3">
    <property type="entry name" value="SECRETIN_TONB SHORT N-TERMINAL DOMAIN-CONTAINING PROTEIN"/>
    <property type="match status" value="1"/>
</dbReference>
<keyword evidence="4" id="KW-0410">Iron transport</keyword>
<evidence type="ECO:0000313" key="15">
    <source>
        <dbReference type="EMBL" id="RSV08043.1"/>
    </source>
</evidence>
<evidence type="ECO:0000256" key="12">
    <source>
        <dbReference type="SAM" id="MobiDB-lite"/>
    </source>
</evidence>
<organism evidence="15 16">
    <name type="scientific">Sphingomonas koreensis</name>
    <dbReference type="NCBI Taxonomy" id="93064"/>
    <lineage>
        <taxon>Bacteria</taxon>
        <taxon>Pseudomonadati</taxon>
        <taxon>Pseudomonadota</taxon>
        <taxon>Alphaproteobacteria</taxon>
        <taxon>Sphingomonadales</taxon>
        <taxon>Sphingomonadaceae</taxon>
        <taxon>Sphingomonas</taxon>
    </lineage>
</organism>
<evidence type="ECO:0000313" key="16">
    <source>
        <dbReference type="Proteomes" id="UP000286681"/>
    </source>
</evidence>
<feature type="signal peptide" evidence="13">
    <location>
        <begin position="1"/>
        <end position="20"/>
    </location>
</feature>
<feature type="compositionally biased region" description="Pro residues" evidence="12">
    <location>
        <begin position="115"/>
        <end position="124"/>
    </location>
</feature>
<dbReference type="InterPro" id="IPR000531">
    <property type="entry name" value="Beta-barrel_TonB"/>
</dbReference>
<comment type="subcellular location">
    <subcellularLocation>
        <location evidence="1 10">Cell outer membrane</location>
        <topology evidence="1 10">Multi-pass membrane protein</topology>
    </subcellularLocation>
</comment>
<dbReference type="SUPFAM" id="SSF56935">
    <property type="entry name" value="Porins"/>
    <property type="match status" value="1"/>
</dbReference>
<dbReference type="PANTHER" id="PTHR47234">
    <property type="match status" value="1"/>
</dbReference>
<dbReference type="Proteomes" id="UP000286681">
    <property type="component" value="Unassembled WGS sequence"/>
</dbReference>
<dbReference type="RefSeq" id="WP_125958673.1">
    <property type="nucleotide sequence ID" value="NZ_CP018820.1"/>
</dbReference>
<feature type="domain" description="Secretin/TonB short N-terminal" evidence="14">
    <location>
        <begin position="51"/>
        <end position="102"/>
    </location>
</feature>
<accession>A0AAJ4VCV4</accession>
<evidence type="ECO:0000256" key="5">
    <source>
        <dbReference type="ARBA" id="ARBA00022692"/>
    </source>
</evidence>
<dbReference type="Pfam" id="PF00593">
    <property type="entry name" value="TonB_dep_Rec_b-barrel"/>
    <property type="match status" value="1"/>
</dbReference>
<dbReference type="InterPro" id="IPR039426">
    <property type="entry name" value="TonB-dep_rcpt-like"/>
</dbReference>
<proteinExistence type="inferred from homology"/>
<dbReference type="GO" id="GO:0009279">
    <property type="term" value="C:cell outer membrane"/>
    <property type="evidence" value="ECO:0007669"/>
    <property type="project" value="UniProtKB-SubCell"/>
</dbReference>
<dbReference type="Gene3D" id="3.55.50.30">
    <property type="match status" value="1"/>
</dbReference>
<reference evidence="15 16" key="1">
    <citation type="submission" date="2018-07" db="EMBL/GenBank/DDBJ databases">
        <title>Genomic and Epidemiologic Investigation of an Indolent Hospital Outbreak.</title>
        <authorList>
            <person name="Johnson R.C."/>
            <person name="Deming C."/>
            <person name="Conlan S."/>
            <person name="Zellmer C.J."/>
            <person name="Michelin A.V."/>
            <person name="Lee-Lin S."/>
            <person name="Thomas P.J."/>
            <person name="Park M."/>
            <person name="Weingarten R.A."/>
            <person name="Less J."/>
            <person name="Dekker J.P."/>
            <person name="Frank K.M."/>
            <person name="Musser K.A."/>
            <person name="Mcquiston J.R."/>
            <person name="Henderson D.K."/>
            <person name="Lau A.F."/>
            <person name="Palmore T.N."/>
            <person name="Segre J.A."/>
        </authorList>
    </citation>
    <scope>NUCLEOTIDE SEQUENCE [LARGE SCALE GENOMIC DNA]</scope>
    <source>
        <strain evidence="15 16">SK-NIH.Env10_0317</strain>
    </source>
</reference>
<evidence type="ECO:0000256" key="8">
    <source>
        <dbReference type="ARBA" id="ARBA00023136"/>
    </source>
</evidence>
<dbReference type="Gene3D" id="2.40.170.20">
    <property type="entry name" value="TonB-dependent receptor, beta-barrel domain"/>
    <property type="match status" value="1"/>
</dbReference>
<evidence type="ECO:0000259" key="14">
    <source>
        <dbReference type="SMART" id="SM00965"/>
    </source>
</evidence>
<protein>
    <submittedName>
        <fullName evidence="15">TonB-dependent receptor</fullName>
    </submittedName>
</protein>
<evidence type="ECO:0000256" key="4">
    <source>
        <dbReference type="ARBA" id="ARBA00022496"/>
    </source>
</evidence>